<comment type="caution">
    <text evidence="7">Lacks conserved residue(s) required for the propagation of feature annotation.</text>
</comment>
<dbReference type="PROSITE" id="PS50252">
    <property type="entry name" value="TBOX_3"/>
    <property type="match status" value="1"/>
</dbReference>
<dbReference type="OrthoDB" id="7442607at2759"/>
<reference evidence="10 11" key="1">
    <citation type="submission" date="2019-04" db="EMBL/GenBank/DDBJ databases">
        <authorList>
            <consortium name="Wellcome Sanger Institute Data Sharing"/>
        </authorList>
    </citation>
    <scope>NUCLEOTIDE SEQUENCE [LARGE SCALE GENOMIC DNA]</scope>
</reference>
<evidence type="ECO:0000256" key="5">
    <source>
        <dbReference type="ARBA" id="ARBA00023163"/>
    </source>
</evidence>
<evidence type="ECO:0000256" key="3">
    <source>
        <dbReference type="ARBA" id="ARBA00023015"/>
    </source>
</evidence>
<keyword evidence="3" id="KW-0805">Transcription regulation</keyword>
<dbReference type="Gene3D" id="2.60.40.820">
    <property type="entry name" value="Transcription factor, T-box"/>
    <property type="match status" value="1"/>
</dbReference>
<dbReference type="InterPro" id="IPR036960">
    <property type="entry name" value="T-box_sf"/>
</dbReference>
<dbReference type="CDD" id="cd20189">
    <property type="entry name" value="T-box_TBX4_5-like"/>
    <property type="match status" value="1"/>
</dbReference>
<evidence type="ECO:0000313" key="10">
    <source>
        <dbReference type="Ensembl" id="ENSSFOP00015034853.2"/>
    </source>
</evidence>
<dbReference type="InterPro" id="IPR018186">
    <property type="entry name" value="TF_T-box_CS"/>
</dbReference>
<keyword evidence="4 7" id="KW-0238">DNA-binding</keyword>
<dbReference type="GO" id="GO:0000981">
    <property type="term" value="F:DNA-binding transcription factor activity, RNA polymerase II-specific"/>
    <property type="evidence" value="ECO:0007669"/>
    <property type="project" value="TreeGrafter"/>
</dbReference>
<protein>
    <submittedName>
        <fullName evidence="10">T-box transcription factor 4</fullName>
    </submittedName>
</protein>
<evidence type="ECO:0000256" key="8">
    <source>
        <dbReference type="SAM" id="MobiDB-lite"/>
    </source>
</evidence>
<sequence>MEDIKVTLQDRELWRKFHEAGTEMIITKAGRRMFPSFKVKVSGMDPKAKYILLVDIIPADGHRYKFSECKWVVAGQAEPATPSRLYVHPDSPAVGAHWMRQTVSFQKLKLTNNHLDPFGHIILNSMHKFQPRLHILKADANDSFGSQSGAFCTHVFRETAFISVTSYQNHRITRLKIENNPFAKGFRGGDESNLRGPRPFGYVPHSKGNISTFRGVIFSSPHLGRLRSEPYRHGNSGLPANSWNPEESMSRSSGSPGLLGHRSRHRDSSGAWESGRKQSHSATLPPAGGVRDCLCVTPSYESSGAMGFAETCAYVGAEGVRGSTWPLMDTYPKDRVQPEIRVPRPPRDNNFPRAVSPVVTPPGPPSMCPQGQDPSQGGLSPVPPLPPNSGAQDASANASHYHREALSAPHPHRDFPSFTSQHALYQYPVGLCTIRAHWTDS</sequence>
<dbReference type="Pfam" id="PF00907">
    <property type="entry name" value="T-box"/>
    <property type="match status" value="1"/>
</dbReference>
<organism evidence="10 11">
    <name type="scientific">Scleropages formosus</name>
    <name type="common">Asian bonytongue</name>
    <name type="synonym">Osteoglossum formosum</name>
    <dbReference type="NCBI Taxonomy" id="113540"/>
    <lineage>
        <taxon>Eukaryota</taxon>
        <taxon>Metazoa</taxon>
        <taxon>Chordata</taxon>
        <taxon>Craniata</taxon>
        <taxon>Vertebrata</taxon>
        <taxon>Euteleostomi</taxon>
        <taxon>Actinopterygii</taxon>
        <taxon>Neopterygii</taxon>
        <taxon>Teleostei</taxon>
        <taxon>Osteoglossocephala</taxon>
        <taxon>Osteoglossomorpha</taxon>
        <taxon>Osteoglossiformes</taxon>
        <taxon>Osteoglossidae</taxon>
        <taxon>Scleropages</taxon>
    </lineage>
</organism>
<evidence type="ECO:0000256" key="6">
    <source>
        <dbReference type="ARBA" id="ARBA00023242"/>
    </source>
</evidence>
<keyword evidence="5" id="KW-0804">Transcription</keyword>
<dbReference type="GO" id="GO:0000978">
    <property type="term" value="F:RNA polymerase II cis-regulatory region sequence-specific DNA binding"/>
    <property type="evidence" value="ECO:0007669"/>
    <property type="project" value="InterPro"/>
</dbReference>
<dbReference type="GO" id="GO:0045893">
    <property type="term" value="P:positive regulation of DNA-templated transcription"/>
    <property type="evidence" value="ECO:0007669"/>
    <property type="project" value="InterPro"/>
</dbReference>
<dbReference type="Proteomes" id="UP000694397">
    <property type="component" value="Chromosome 25"/>
</dbReference>
<dbReference type="InterPro" id="IPR046360">
    <property type="entry name" value="T-box_DNA-bd"/>
</dbReference>
<evidence type="ECO:0000256" key="1">
    <source>
        <dbReference type="ARBA" id="ARBA00004123"/>
    </source>
</evidence>
<dbReference type="InterPro" id="IPR008967">
    <property type="entry name" value="p53-like_TF_DNA-bd_sf"/>
</dbReference>
<dbReference type="GO" id="GO:0000785">
    <property type="term" value="C:chromatin"/>
    <property type="evidence" value="ECO:0007669"/>
    <property type="project" value="TreeGrafter"/>
</dbReference>
<keyword evidence="6 7" id="KW-0539">Nucleus</keyword>
<dbReference type="AlphaFoldDB" id="A0A8C9SFI0"/>
<dbReference type="Ensembl" id="ENSSFOT00015035235.2">
    <property type="protein sequence ID" value="ENSSFOP00015034853.2"/>
    <property type="gene ID" value="ENSSFOG00015022193.2"/>
</dbReference>
<dbReference type="GO" id="GO:0001708">
    <property type="term" value="P:cell fate specification"/>
    <property type="evidence" value="ECO:0007669"/>
    <property type="project" value="TreeGrafter"/>
</dbReference>
<feature type="compositionally biased region" description="Polar residues" evidence="8">
    <location>
        <begin position="389"/>
        <end position="398"/>
    </location>
</feature>
<dbReference type="PANTHER" id="PTHR11267">
    <property type="entry name" value="T-BOX PROTEIN-RELATED"/>
    <property type="match status" value="1"/>
</dbReference>
<dbReference type="PROSITE" id="PS01283">
    <property type="entry name" value="TBOX_1"/>
    <property type="match status" value="1"/>
</dbReference>
<dbReference type="InterPro" id="IPR001699">
    <property type="entry name" value="TF_T-box"/>
</dbReference>
<name>A0A8C9SFI0_SCLFO</name>
<evidence type="ECO:0000256" key="2">
    <source>
        <dbReference type="ARBA" id="ARBA00004496"/>
    </source>
</evidence>
<feature type="region of interest" description="Disordered" evidence="8">
    <location>
        <begin position="329"/>
        <end position="401"/>
    </location>
</feature>
<dbReference type="PANTHER" id="PTHR11267:SF196">
    <property type="entry name" value="T-BOX PROTEIN 30_42-RELATED"/>
    <property type="match status" value="1"/>
</dbReference>
<evidence type="ECO:0000256" key="7">
    <source>
        <dbReference type="PROSITE-ProRule" id="PRU00201"/>
    </source>
</evidence>
<reference evidence="10" key="2">
    <citation type="submission" date="2025-08" db="UniProtKB">
        <authorList>
            <consortium name="Ensembl"/>
        </authorList>
    </citation>
    <scope>IDENTIFICATION</scope>
</reference>
<gene>
    <name evidence="10" type="primary">TBX4</name>
</gene>
<dbReference type="GO" id="GO:0005737">
    <property type="term" value="C:cytoplasm"/>
    <property type="evidence" value="ECO:0007669"/>
    <property type="project" value="UniProtKB-SubCell"/>
</dbReference>
<reference evidence="10" key="3">
    <citation type="submission" date="2025-09" db="UniProtKB">
        <authorList>
            <consortium name="Ensembl"/>
        </authorList>
    </citation>
    <scope>IDENTIFICATION</scope>
</reference>
<accession>A0A8C9SFI0</accession>
<feature type="domain" description="T-box" evidence="9">
    <location>
        <begin position="8"/>
        <end position="188"/>
    </location>
</feature>
<evidence type="ECO:0000256" key="4">
    <source>
        <dbReference type="ARBA" id="ARBA00023125"/>
    </source>
</evidence>
<proteinExistence type="predicted"/>
<dbReference type="PRINTS" id="PR00937">
    <property type="entry name" value="TBOX"/>
</dbReference>
<comment type="subcellular location">
    <subcellularLocation>
        <location evidence="2">Cytoplasm</location>
    </subcellularLocation>
    <subcellularLocation>
        <location evidence="1 7">Nucleus</location>
    </subcellularLocation>
</comment>
<feature type="compositionally biased region" description="Polar residues" evidence="8">
    <location>
        <begin position="238"/>
        <end position="255"/>
    </location>
</feature>
<keyword evidence="11" id="KW-1185">Reference proteome</keyword>
<dbReference type="SMART" id="SM00425">
    <property type="entry name" value="TBOX"/>
    <property type="match status" value="1"/>
</dbReference>
<dbReference type="GeneTree" id="ENSGT00940000158882"/>
<feature type="region of interest" description="Disordered" evidence="8">
    <location>
        <begin position="228"/>
        <end position="288"/>
    </location>
</feature>
<dbReference type="GO" id="GO:0005634">
    <property type="term" value="C:nucleus"/>
    <property type="evidence" value="ECO:0007669"/>
    <property type="project" value="UniProtKB-SubCell"/>
</dbReference>
<feature type="compositionally biased region" description="Basic and acidic residues" evidence="8">
    <location>
        <begin position="331"/>
        <end position="347"/>
    </location>
</feature>
<evidence type="ECO:0000259" key="9">
    <source>
        <dbReference type="PROSITE" id="PS50252"/>
    </source>
</evidence>
<dbReference type="FunFam" id="2.60.40.820:FF:000005">
    <property type="entry name" value="T-box transcription factor TBX5"/>
    <property type="match status" value="1"/>
</dbReference>
<dbReference type="SUPFAM" id="SSF49417">
    <property type="entry name" value="p53-like transcription factors"/>
    <property type="match status" value="1"/>
</dbReference>
<dbReference type="PROSITE" id="PS01264">
    <property type="entry name" value="TBOX_2"/>
    <property type="match status" value="1"/>
</dbReference>
<evidence type="ECO:0000313" key="11">
    <source>
        <dbReference type="Proteomes" id="UP000694397"/>
    </source>
</evidence>